<organism evidence="6">
    <name type="scientific">Pteridomonas danica</name>
    <dbReference type="NCBI Taxonomy" id="38822"/>
    <lineage>
        <taxon>Eukaryota</taxon>
        <taxon>Sar</taxon>
        <taxon>Stramenopiles</taxon>
        <taxon>Ochrophyta</taxon>
        <taxon>Dictyochophyceae</taxon>
        <taxon>Pedinellales</taxon>
        <taxon>Pteridomonas</taxon>
    </lineage>
</organism>
<dbReference type="HAMAP" id="MF_01310">
    <property type="entry name" value="Ribosomal_uS11"/>
    <property type="match status" value="1"/>
</dbReference>
<keyword evidence="5" id="KW-0699">rRNA-binding</keyword>
<dbReference type="Pfam" id="PF00411">
    <property type="entry name" value="Ribosomal_S11"/>
    <property type="match status" value="1"/>
</dbReference>
<dbReference type="AlphaFoldDB" id="A0A7T1C545"/>
<evidence type="ECO:0000313" key="6">
    <source>
        <dbReference type="EMBL" id="QPM99317.1"/>
    </source>
</evidence>
<dbReference type="PIRSF" id="PIRSF002131">
    <property type="entry name" value="Ribosomal_S11"/>
    <property type="match status" value="1"/>
</dbReference>
<name>A0A7T1C545_9STRA</name>
<dbReference type="SUPFAM" id="SSF53137">
    <property type="entry name" value="Translational machinery components"/>
    <property type="match status" value="1"/>
</dbReference>
<gene>
    <name evidence="5 6" type="primary">rps11</name>
</gene>
<dbReference type="GO" id="GO:0019843">
    <property type="term" value="F:rRNA binding"/>
    <property type="evidence" value="ECO:0007669"/>
    <property type="project" value="UniProtKB-UniRule"/>
</dbReference>
<evidence type="ECO:0000256" key="2">
    <source>
        <dbReference type="ARBA" id="ARBA00006194"/>
    </source>
</evidence>
<keyword evidence="6" id="KW-0934">Plastid</keyword>
<dbReference type="GO" id="GO:0006412">
    <property type="term" value="P:translation"/>
    <property type="evidence" value="ECO:0007669"/>
    <property type="project" value="UniProtKB-UniRule"/>
</dbReference>
<evidence type="ECO:0000256" key="3">
    <source>
        <dbReference type="ARBA" id="ARBA00022980"/>
    </source>
</evidence>
<keyword evidence="3 5" id="KW-0689">Ribosomal protein</keyword>
<dbReference type="GeneID" id="65316658"/>
<dbReference type="GO" id="GO:0005840">
    <property type="term" value="C:ribosome"/>
    <property type="evidence" value="ECO:0007669"/>
    <property type="project" value="UniProtKB-KW"/>
</dbReference>
<protein>
    <recommendedName>
        <fullName evidence="5">Small ribosomal subunit protein uS11c</fullName>
    </recommendedName>
</protein>
<keyword evidence="4 5" id="KW-0687">Ribonucleoprotein</keyword>
<dbReference type="RefSeq" id="YP_010117097.1">
    <property type="nucleotide sequence ID" value="NC_056103.1"/>
</dbReference>
<dbReference type="GO" id="GO:0009507">
    <property type="term" value="C:chloroplast"/>
    <property type="evidence" value="ECO:0007669"/>
    <property type="project" value="UniProtKB-SubCell"/>
</dbReference>
<dbReference type="EMBL" id="MT909785">
    <property type="protein sequence ID" value="QPM99317.1"/>
    <property type="molecule type" value="Genomic_DNA"/>
</dbReference>
<evidence type="ECO:0000256" key="5">
    <source>
        <dbReference type="HAMAP-Rule" id="MF_01310"/>
    </source>
</evidence>
<comment type="subcellular location">
    <subcellularLocation>
        <location evidence="1 5">Plastid</location>
        <location evidence="1 5">Chloroplast</location>
    </subcellularLocation>
</comment>
<dbReference type="GO" id="GO:1990904">
    <property type="term" value="C:ribonucleoprotein complex"/>
    <property type="evidence" value="ECO:0007669"/>
    <property type="project" value="UniProtKB-KW"/>
</dbReference>
<reference evidence="6" key="1">
    <citation type="journal article" date="2021" name="Front. Plant Sci.">
        <title>Highly Reduced Plastid Genomes of the Non-photosynthetic Dictyochophyceans Pteridomonas spp. (Ochrophyta, SAR) Are Retained for tRNA-Glu-Based Organellar Heme Biosynthesis.</title>
        <authorList>
            <person name="Kayama M."/>
            <person name="Maciszewski K."/>
            <person name="Yabuki A."/>
            <person name="Miyashita H."/>
            <person name="Karnkowska A."/>
            <person name="Kamikawa R."/>
        </authorList>
    </citation>
    <scope>NUCLEOTIDE SEQUENCE</scope>
    <source>
        <strain evidence="6">NY0221</strain>
    </source>
</reference>
<keyword evidence="6" id="KW-0150">Chloroplast</keyword>
<dbReference type="InterPro" id="IPR001971">
    <property type="entry name" value="Ribosomal_uS11"/>
</dbReference>
<accession>A0A7T1C545</accession>
<dbReference type="Gene3D" id="3.30.420.80">
    <property type="entry name" value="Ribosomal protein S11"/>
    <property type="match status" value="1"/>
</dbReference>
<dbReference type="GO" id="GO:0003735">
    <property type="term" value="F:structural constituent of ribosome"/>
    <property type="evidence" value="ECO:0007669"/>
    <property type="project" value="InterPro"/>
</dbReference>
<comment type="subunit">
    <text evidence="5">Part of the 30S ribosomal subunit.</text>
</comment>
<comment type="similarity">
    <text evidence="2 5">Belongs to the universal ribosomal protein uS11 family.</text>
</comment>
<evidence type="ECO:0000256" key="4">
    <source>
        <dbReference type="ARBA" id="ARBA00023274"/>
    </source>
</evidence>
<dbReference type="InterPro" id="IPR036967">
    <property type="entry name" value="Ribosomal_uS11_sf"/>
</dbReference>
<proteinExistence type="inferred from homology"/>
<dbReference type="PANTHER" id="PTHR11759">
    <property type="entry name" value="40S RIBOSOMAL PROTEIN S14/30S RIBOSOMAL PROTEIN S11"/>
    <property type="match status" value="1"/>
</dbReference>
<geneLocation type="chloroplast" evidence="6"/>
<sequence length="125" mass="14338">MCTSKKLSFVTNKLGRIYINFTKNNLLFTITNLTGDVLMWTSSGVAGFKHSRKKTSLALQETILCCIKKLKKLNLRFVLIFIKQVGFNIDILLNLLDFNSLTILNIFEITTFSFNGCRLPKKRKI</sequence>
<keyword evidence="5" id="KW-0694">RNA-binding</keyword>
<evidence type="ECO:0000256" key="1">
    <source>
        <dbReference type="ARBA" id="ARBA00004229"/>
    </source>
</evidence>